<organism evidence="3 4">
    <name type="scientific">Leptobrachium leishanense</name>
    <name type="common">Leishan spiny toad</name>
    <dbReference type="NCBI Taxonomy" id="445787"/>
    <lineage>
        <taxon>Eukaryota</taxon>
        <taxon>Metazoa</taxon>
        <taxon>Chordata</taxon>
        <taxon>Craniata</taxon>
        <taxon>Vertebrata</taxon>
        <taxon>Euteleostomi</taxon>
        <taxon>Amphibia</taxon>
        <taxon>Batrachia</taxon>
        <taxon>Anura</taxon>
        <taxon>Pelobatoidea</taxon>
        <taxon>Megophryidae</taxon>
        <taxon>Leptobrachium</taxon>
    </lineage>
</organism>
<dbReference type="PANTHER" id="PTHR21301:SF12">
    <property type="match status" value="1"/>
</dbReference>
<dbReference type="PANTHER" id="PTHR21301">
    <property type="entry name" value="REVERSE TRANSCRIPTASE"/>
    <property type="match status" value="1"/>
</dbReference>
<evidence type="ECO:0000313" key="3">
    <source>
        <dbReference type="Ensembl" id="ENSLLEP00000021071.1"/>
    </source>
</evidence>
<protein>
    <recommendedName>
        <fullName evidence="5">Reverse transcriptase domain-containing protein</fullName>
    </recommendedName>
</protein>
<keyword evidence="4" id="KW-1185">Reference proteome</keyword>
<reference evidence="3" key="2">
    <citation type="submission" date="2025-09" db="UniProtKB">
        <authorList>
            <consortium name="Ensembl"/>
        </authorList>
    </citation>
    <scope>IDENTIFICATION</scope>
</reference>
<dbReference type="PROSITE" id="PS50878">
    <property type="entry name" value="RT_POL"/>
    <property type="match status" value="1"/>
</dbReference>
<accession>A0A8C5MXD3</accession>
<dbReference type="PROSITE" id="PS50164">
    <property type="entry name" value="GIY_YIG"/>
    <property type="match status" value="1"/>
</dbReference>
<dbReference type="InterPro" id="IPR058912">
    <property type="entry name" value="HTH_animal"/>
</dbReference>
<dbReference type="Ensembl" id="ENSLLET00000021888.1">
    <property type="protein sequence ID" value="ENSLLEP00000021071.1"/>
    <property type="gene ID" value="ENSLLEG00000013339.1"/>
</dbReference>
<dbReference type="OrthoDB" id="9907881at2759"/>
<proteinExistence type="predicted"/>
<dbReference type="InterPro" id="IPR000477">
    <property type="entry name" value="RT_dom"/>
</dbReference>
<dbReference type="Pfam" id="PF26215">
    <property type="entry name" value="HTH_animal"/>
    <property type="match status" value="1"/>
</dbReference>
<feature type="domain" description="Reverse transcriptase" evidence="2">
    <location>
        <begin position="91"/>
        <end position="337"/>
    </location>
</feature>
<dbReference type="Proteomes" id="UP000694569">
    <property type="component" value="Unplaced"/>
</dbReference>
<reference evidence="3" key="1">
    <citation type="submission" date="2025-08" db="UniProtKB">
        <authorList>
            <consortium name="Ensembl"/>
        </authorList>
    </citation>
    <scope>IDENTIFICATION</scope>
</reference>
<evidence type="ECO:0000259" key="1">
    <source>
        <dbReference type="PROSITE" id="PS50164"/>
    </source>
</evidence>
<sequence>MKQHVPKHSNISRQEREAIKNLSDDASIIIRQADKGGAITILNYTYYAREMYSQLLDGVTYSLLPCDPTAEITAKFEKSIQRGLSAGYINEELFQYLLKPHPRTPVVYGIPKIHKDPVAPPLRPIVSATGGIIEPTAKWLDFLFKAPVQCIPTCIKDTNDFLQRLRAVVINCDEVVFITLDVRSLYTVIPHGGGLEAMRWLLSNSANYVGPCVEFVLELLALALENNYFRFENKWYLQRTGMSMGAAMAPMYANAYMYKFEIDNILTQFPDKIVEYVRFIDDIFIIWRGTINEAKEIEHCINNLDTPIKVTSTVNENSINFLDVRVFKKDNCLQYSLFSKPKDRNTLLHEQSAHPEHLKRSLPYSQLLRVIRNNSDVTTREAQISDMCRKFASRGYSEAVLTAALERARAPTKEKSGSDRFKFPLTFDTASNKVTSVVRRNWSVLEKDQNLPETFRHKPMFCYRKNRSLKDLLVRADPFKSYDQDQNQNQFKNLGCKRCLGCVTCGHMIPSKEFRHPHTGKRYFIRHLITCRTEFVVYKILCPCGLAYVGKTTTQLCERIRNHRSNIRIAYRDGRSDKPVARHFFQCSHPLSSLKFLAIDHVPPPRRGGDRALILLQREAQWIHRLDTVFPRGLNERNVLSAFL</sequence>
<evidence type="ECO:0008006" key="5">
    <source>
        <dbReference type="Google" id="ProtNLM"/>
    </source>
</evidence>
<dbReference type="CDD" id="cd10442">
    <property type="entry name" value="GIY-YIG_PLEs"/>
    <property type="match status" value="1"/>
</dbReference>
<dbReference type="GeneTree" id="ENSGT00840000129931"/>
<evidence type="ECO:0000259" key="2">
    <source>
        <dbReference type="PROSITE" id="PS50878"/>
    </source>
</evidence>
<dbReference type="AlphaFoldDB" id="A0A8C5MXD3"/>
<name>A0A8C5MXD3_9ANUR</name>
<feature type="domain" description="GIY-YIG" evidence="1">
    <location>
        <begin position="533"/>
        <end position="636"/>
    </location>
</feature>
<dbReference type="InterPro" id="IPR000305">
    <property type="entry name" value="GIY-YIG_endonuc"/>
</dbReference>
<evidence type="ECO:0000313" key="4">
    <source>
        <dbReference type="Proteomes" id="UP000694569"/>
    </source>
</evidence>